<sequence length="182" mass="19741">MIMARYLGLLFALLLTPAVQAADGCADALDTTVRKLHSQQTLDLCALTRNKLTLVVNTASQCGYTPQFKDLEALYQTYREQGLLVVGFPSDDFRQELNSESDTAEVCYVNYGVTFPMAATSSVKGDNANPVFRALGAATQAPGWNFNKYLVAADGSVIRHFPATAEPRGGELEAAIRDALTR</sequence>
<keyword evidence="7" id="KW-1185">Reference proteome</keyword>
<organism evidence="6 7">
    <name type="scientific">Alcanivorax jadensis T9</name>
    <dbReference type="NCBI Taxonomy" id="1177181"/>
    <lineage>
        <taxon>Bacteria</taxon>
        <taxon>Pseudomonadati</taxon>
        <taxon>Pseudomonadota</taxon>
        <taxon>Gammaproteobacteria</taxon>
        <taxon>Oceanospirillales</taxon>
        <taxon>Alcanivoracaceae</taxon>
        <taxon>Alcanivorax</taxon>
    </lineage>
</organism>
<feature type="chain" id="PRO_5046303459" description="Glutathione peroxidase" evidence="5">
    <location>
        <begin position="22"/>
        <end position="182"/>
    </location>
</feature>
<dbReference type="SUPFAM" id="SSF52833">
    <property type="entry name" value="Thioredoxin-like"/>
    <property type="match status" value="1"/>
</dbReference>
<evidence type="ECO:0000256" key="4">
    <source>
        <dbReference type="RuleBase" id="RU000499"/>
    </source>
</evidence>
<accession>A0ABR4WAF6</accession>
<evidence type="ECO:0000313" key="7">
    <source>
        <dbReference type="Proteomes" id="UP000029443"/>
    </source>
</evidence>
<keyword evidence="5" id="KW-0732">Signal</keyword>
<evidence type="ECO:0000313" key="6">
    <source>
        <dbReference type="EMBL" id="KGD60384.1"/>
    </source>
</evidence>
<dbReference type="PANTHER" id="PTHR11592">
    <property type="entry name" value="GLUTATHIONE PEROXIDASE"/>
    <property type="match status" value="1"/>
</dbReference>
<dbReference type="Pfam" id="PF00255">
    <property type="entry name" value="GSHPx"/>
    <property type="match status" value="1"/>
</dbReference>
<dbReference type="InterPro" id="IPR000889">
    <property type="entry name" value="Glutathione_peroxidase"/>
</dbReference>
<dbReference type="GO" id="GO:0004601">
    <property type="term" value="F:peroxidase activity"/>
    <property type="evidence" value="ECO:0007669"/>
    <property type="project" value="UniProtKB-KW"/>
</dbReference>
<dbReference type="PRINTS" id="PR01011">
    <property type="entry name" value="GLUTPROXDASE"/>
</dbReference>
<keyword evidence="3 4" id="KW-0560">Oxidoreductase</keyword>
<dbReference type="PROSITE" id="PS51355">
    <property type="entry name" value="GLUTATHIONE_PEROXID_3"/>
    <property type="match status" value="1"/>
</dbReference>
<name>A0ABR4WAF6_9GAMM</name>
<dbReference type="PIRSF" id="PIRSF000303">
    <property type="entry name" value="Glutathion_perox"/>
    <property type="match status" value="1"/>
</dbReference>
<evidence type="ECO:0000256" key="5">
    <source>
        <dbReference type="SAM" id="SignalP"/>
    </source>
</evidence>
<proteinExistence type="inferred from homology"/>
<keyword evidence="2 4" id="KW-0575">Peroxidase</keyword>
<dbReference type="PANTHER" id="PTHR11592:SF44">
    <property type="entry name" value="GLUTATHIONE PEROXIDASE"/>
    <property type="match status" value="1"/>
</dbReference>
<comment type="similarity">
    <text evidence="1 4">Belongs to the glutathione peroxidase family.</text>
</comment>
<dbReference type="Gene3D" id="3.40.30.10">
    <property type="entry name" value="Glutaredoxin"/>
    <property type="match status" value="1"/>
</dbReference>
<evidence type="ECO:0000256" key="3">
    <source>
        <dbReference type="ARBA" id="ARBA00023002"/>
    </source>
</evidence>
<evidence type="ECO:0000256" key="1">
    <source>
        <dbReference type="ARBA" id="ARBA00006926"/>
    </source>
</evidence>
<reference evidence="6 7" key="1">
    <citation type="submission" date="2012-09" db="EMBL/GenBank/DDBJ databases">
        <title>Genome Sequence of alkane-degrading Bacterium Alcanivorax jadensis T9.</title>
        <authorList>
            <person name="Lai Q."/>
            <person name="Shao Z."/>
        </authorList>
    </citation>
    <scope>NUCLEOTIDE SEQUENCE [LARGE SCALE GENOMIC DNA]</scope>
    <source>
        <strain evidence="6 7">T9</strain>
    </source>
</reference>
<comment type="caution">
    <text evidence="6">The sequence shown here is derived from an EMBL/GenBank/DDBJ whole genome shotgun (WGS) entry which is preliminary data.</text>
</comment>
<evidence type="ECO:0000256" key="2">
    <source>
        <dbReference type="ARBA" id="ARBA00022559"/>
    </source>
</evidence>
<dbReference type="InterPro" id="IPR036249">
    <property type="entry name" value="Thioredoxin-like_sf"/>
</dbReference>
<feature type="signal peptide" evidence="5">
    <location>
        <begin position="1"/>
        <end position="21"/>
    </location>
</feature>
<protein>
    <recommendedName>
        <fullName evidence="4">Glutathione peroxidase</fullName>
    </recommendedName>
</protein>
<dbReference type="EMBL" id="ARXU01000011">
    <property type="protein sequence ID" value="KGD60384.1"/>
    <property type="molecule type" value="Genomic_DNA"/>
</dbReference>
<gene>
    <name evidence="6" type="ORF">T9A_02561</name>
</gene>
<dbReference type="Proteomes" id="UP000029443">
    <property type="component" value="Unassembled WGS sequence"/>
</dbReference>
<dbReference type="CDD" id="cd00340">
    <property type="entry name" value="GSH_Peroxidase"/>
    <property type="match status" value="1"/>
</dbReference>